<feature type="transmembrane region" description="Helical" evidence="4">
    <location>
        <begin position="140"/>
        <end position="159"/>
    </location>
</feature>
<dbReference type="AlphaFoldDB" id="A0A7G9QPD8"/>
<feature type="transmembrane region" description="Helical" evidence="4">
    <location>
        <begin position="171"/>
        <end position="192"/>
    </location>
</feature>
<dbReference type="EMBL" id="CP060711">
    <property type="protein sequence ID" value="QNN45213.1"/>
    <property type="molecule type" value="Genomic_DNA"/>
</dbReference>
<feature type="transmembrane region" description="Helical" evidence="4">
    <location>
        <begin position="334"/>
        <end position="357"/>
    </location>
</feature>
<gene>
    <name evidence="5" type="ORF">H9L17_08105</name>
</gene>
<evidence type="ECO:0000256" key="4">
    <source>
        <dbReference type="SAM" id="Phobius"/>
    </source>
</evidence>
<accession>A0A7G9QPD8</accession>
<keyword evidence="3 4" id="KW-0472">Membrane</keyword>
<dbReference type="InterPro" id="IPR036259">
    <property type="entry name" value="MFS_trans_sf"/>
</dbReference>
<evidence type="ECO:0000256" key="2">
    <source>
        <dbReference type="ARBA" id="ARBA00022989"/>
    </source>
</evidence>
<organism evidence="5 6">
    <name type="scientific">Thermomonas brevis</name>
    <dbReference type="NCBI Taxonomy" id="215691"/>
    <lineage>
        <taxon>Bacteria</taxon>
        <taxon>Pseudomonadati</taxon>
        <taxon>Pseudomonadota</taxon>
        <taxon>Gammaproteobacteria</taxon>
        <taxon>Lysobacterales</taxon>
        <taxon>Lysobacteraceae</taxon>
        <taxon>Thermomonas</taxon>
    </lineage>
</organism>
<feature type="transmembrane region" description="Helical" evidence="4">
    <location>
        <begin position="53"/>
        <end position="77"/>
    </location>
</feature>
<dbReference type="GO" id="GO:0022857">
    <property type="term" value="F:transmembrane transporter activity"/>
    <property type="evidence" value="ECO:0007669"/>
    <property type="project" value="InterPro"/>
</dbReference>
<evidence type="ECO:0000256" key="3">
    <source>
        <dbReference type="ARBA" id="ARBA00023136"/>
    </source>
</evidence>
<keyword evidence="6" id="KW-1185">Reference proteome</keyword>
<feature type="transmembrane region" description="Helical" evidence="4">
    <location>
        <begin position="84"/>
        <end position="103"/>
    </location>
</feature>
<evidence type="ECO:0000256" key="1">
    <source>
        <dbReference type="ARBA" id="ARBA00022692"/>
    </source>
</evidence>
<sequence>MNTTPATTASPATSTPLWVYALLAFVATAGFFYINIMSAIVDGLVTGWGFDNAQAGTVAAANIYGASAGALTAALVVRKLRWRPTLALLLGVLLLLDIASVAVREPTPLTLLRAVHGFVGGMAVGISYSVMARTQSPDRAFGMLLLVQFGLAGLGLMVLPPLVPTHGAQLLFMVLAGFSAVALLALPMLPRFDDAAAAQDEQRQALTPTARRTAAFALLAMFLFQGGNMALSAFIIGLGERFGLARDFISHTLGWATWIGALGAVAVIAMGTPRNRLHPLLVAFALTLVGTAAFFWSGSKAVFFAANVGTAITWSFVVPCLFGMLSKIDHSGRLATLAGFVSKMGLASGPLLAGWVLRGGGDHALIATALTILALSAVATLAGAHRLDKESAP</sequence>
<keyword evidence="2 4" id="KW-1133">Transmembrane helix</keyword>
<dbReference type="KEGG" id="tbv:H9L17_08105"/>
<feature type="transmembrane region" description="Helical" evidence="4">
    <location>
        <begin position="248"/>
        <end position="270"/>
    </location>
</feature>
<keyword evidence="1 4" id="KW-0812">Transmembrane</keyword>
<feature type="transmembrane region" description="Helical" evidence="4">
    <location>
        <begin position="302"/>
        <end position="322"/>
    </location>
</feature>
<feature type="transmembrane region" description="Helical" evidence="4">
    <location>
        <begin position="17"/>
        <end position="41"/>
    </location>
</feature>
<protein>
    <submittedName>
        <fullName evidence="5">MFS transporter</fullName>
    </submittedName>
</protein>
<feature type="transmembrane region" description="Helical" evidence="4">
    <location>
        <begin position="277"/>
        <end position="296"/>
    </location>
</feature>
<feature type="transmembrane region" description="Helical" evidence="4">
    <location>
        <begin position="363"/>
        <end position="384"/>
    </location>
</feature>
<feature type="transmembrane region" description="Helical" evidence="4">
    <location>
        <begin position="109"/>
        <end position="128"/>
    </location>
</feature>
<dbReference type="RefSeq" id="WP_187568980.1">
    <property type="nucleotide sequence ID" value="NZ_CP060711.1"/>
</dbReference>
<proteinExistence type="predicted"/>
<dbReference type="Gene3D" id="1.20.1250.20">
    <property type="entry name" value="MFS general substrate transporter like domains"/>
    <property type="match status" value="1"/>
</dbReference>
<reference evidence="5 6" key="1">
    <citation type="submission" date="2020-08" db="EMBL/GenBank/DDBJ databases">
        <title>Genome sequence of Thermomonas brevis KACC 16975T.</title>
        <authorList>
            <person name="Hyun D.-W."/>
            <person name="Bae J.-W."/>
        </authorList>
    </citation>
    <scope>NUCLEOTIDE SEQUENCE [LARGE SCALE GENOMIC DNA]</scope>
    <source>
        <strain evidence="5 6">KACC 16975</strain>
    </source>
</reference>
<evidence type="ECO:0000313" key="5">
    <source>
        <dbReference type="EMBL" id="QNN45213.1"/>
    </source>
</evidence>
<evidence type="ECO:0000313" key="6">
    <source>
        <dbReference type="Proteomes" id="UP000515977"/>
    </source>
</evidence>
<dbReference type="Proteomes" id="UP000515977">
    <property type="component" value="Chromosome"/>
</dbReference>
<dbReference type="Pfam" id="PF07690">
    <property type="entry name" value="MFS_1"/>
    <property type="match status" value="1"/>
</dbReference>
<dbReference type="InterPro" id="IPR011701">
    <property type="entry name" value="MFS"/>
</dbReference>
<feature type="transmembrane region" description="Helical" evidence="4">
    <location>
        <begin position="213"/>
        <end position="236"/>
    </location>
</feature>
<name>A0A7G9QPD8_9GAMM</name>
<dbReference type="SUPFAM" id="SSF103473">
    <property type="entry name" value="MFS general substrate transporter"/>
    <property type="match status" value="1"/>
</dbReference>